<dbReference type="SUPFAM" id="SSF51905">
    <property type="entry name" value="FAD/NAD(P)-binding domain"/>
    <property type="match status" value="1"/>
</dbReference>
<dbReference type="InterPro" id="IPR036188">
    <property type="entry name" value="FAD/NAD-bd_sf"/>
</dbReference>
<dbReference type="GO" id="GO:0046872">
    <property type="term" value="F:metal ion binding"/>
    <property type="evidence" value="ECO:0007669"/>
    <property type="project" value="UniProtKB-KW"/>
</dbReference>
<dbReference type="GO" id="GO:0051539">
    <property type="term" value="F:4 iron, 4 sulfur cluster binding"/>
    <property type="evidence" value="ECO:0007669"/>
    <property type="project" value="UniProtKB-KW"/>
</dbReference>
<evidence type="ECO:0000256" key="4">
    <source>
        <dbReference type="ARBA" id="ARBA00023004"/>
    </source>
</evidence>
<keyword evidence="1" id="KW-0004">4Fe-4S</keyword>
<gene>
    <name evidence="6" type="ORF">S06H3_57169</name>
</gene>
<name>X1R3H8_9ZZZZ</name>
<evidence type="ECO:0000256" key="5">
    <source>
        <dbReference type="ARBA" id="ARBA00023014"/>
    </source>
</evidence>
<feature type="non-terminal residue" evidence="6">
    <location>
        <position position="1"/>
    </location>
</feature>
<keyword evidence="4" id="KW-0408">Iron</keyword>
<keyword evidence="5" id="KW-0411">Iron-sulfur</keyword>
<reference evidence="6" key="1">
    <citation type="journal article" date="2014" name="Front. Microbiol.">
        <title>High frequency of phylogenetically diverse reductive dehalogenase-homologous genes in deep subseafloor sedimentary metagenomes.</title>
        <authorList>
            <person name="Kawai M."/>
            <person name="Futagami T."/>
            <person name="Toyoda A."/>
            <person name="Takaki Y."/>
            <person name="Nishi S."/>
            <person name="Hori S."/>
            <person name="Arai W."/>
            <person name="Tsubouchi T."/>
            <person name="Morono Y."/>
            <person name="Uchiyama I."/>
            <person name="Ito T."/>
            <person name="Fujiyama A."/>
            <person name="Inagaki F."/>
            <person name="Takami H."/>
        </authorList>
    </citation>
    <scope>NUCLEOTIDE SEQUENCE</scope>
    <source>
        <strain evidence="6">Expedition CK06-06</strain>
    </source>
</reference>
<dbReference type="Gene3D" id="3.50.50.60">
    <property type="entry name" value="FAD/NAD(P)-binding domain"/>
    <property type="match status" value="1"/>
</dbReference>
<keyword evidence="2" id="KW-0479">Metal-binding</keyword>
<dbReference type="InterPro" id="IPR039650">
    <property type="entry name" value="HdrA-like"/>
</dbReference>
<evidence type="ECO:0000256" key="1">
    <source>
        <dbReference type="ARBA" id="ARBA00022485"/>
    </source>
</evidence>
<keyword evidence="3" id="KW-0560">Oxidoreductase</keyword>
<dbReference type="GO" id="GO:0016491">
    <property type="term" value="F:oxidoreductase activity"/>
    <property type="evidence" value="ECO:0007669"/>
    <property type="project" value="UniProtKB-KW"/>
</dbReference>
<dbReference type="Pfam" id="PF12831">
    <property type="entry name" value="FAD_oxidored"/>
    <property type="match status" value="1"/>
</dbReference>
<dbReference type="PANTHER" id="PTHR43498:SF1">
    <property type="entry name" value="COB--COM HETERODISULFIDE REDUCTASE IRON-SULFUR SUBUNIT A"/>
    <property type="match status" value="1"/>
</dbReference>
<evidence type="ECO:0008006" key="7">
    <source>
        <dbReference type="Google" id="ProtNLM"/>
    </source>
</evidence>
<protein>
    <recommendedName>
        <fullName evidence="7">FAD/NAD(P)-binding domain-containing protein</fullName>
    </recommendedName>
</protein>
<dbReference type="EMBL" id="BARV01036866">
    <property type="protein sequence ID" value="GAI57670.1"/>
    <property type="molecule type" value="Genomic_DNA"/>
</dbReference>
<evidence type="ECO:0000256" key="3">
    <source>
        <dbReference type="ARBA" id="ARBA00023002"/>
    </source>
</evidence>
<accession>X1R3H8</accession>
<organism evidence="6">
    <name type="scientific">marine sediment metagenome</name>
    <dbReference type="NCBI Taxonomy" id="412755"/>
    <lineage>
        <taxon>unclassified sequences</taxon>
        <taxon>metagenomes</taxon>
        <taxon>ecological metagenomes</taxon>
    </lineage>
</organism>
<evidence type="ECO:0000313" key="6">
    <source>
        <dbReference type="EMBL" id="GAI57670.1"/>
    </source>
</evidence>
<proteinExistence type="predicted"/>
<feature type="non-terminal residue" evidence="6">
    <location>
        <position position="225"/>
    </location>
</feature>
<dbReference type="AlphaFoldDB" id="X1R3H8"/>
<comment type="caution">
    <text evidence="6">The sequence shown here is derived from an EMBL/GenBank/DDBJ whole genome shotgun (WGS) entry which is preliminary data.</text>
</comment>
<evidence type="ECO:0000256" key="2">
    <source>
        <dbReference type="ARBA" id="ARBA00022723"/>
    </source>
</evidence>
<dbReference type="PANTHER" id="PTHR43498">
    <property type="entry name" value="FERREDOXIN:COB-COM HETERODISULFIDE REDUCTASE SUBUNIT A"/>
    <property type="match status" value="1"/>
</dbReference>
<sequence>AEVLLVDKNNYVGGLLACLAILAYCNYQGEQIIFGIAQELVDRLVERGASPGHILDPRLASVTVTDPEMLKVITQEMVEEAGVKVLFHSFLTAPIMEKNEIKGIIVENKSGRQAILADVVIDATGDGDIAARAGAAYQIKDKEHMQPGNLVFRMGKVDVDKLRLAIAENPDNARTIPGHGPGAEYFLKAKRFVVDGFVKQLQEAKEKGDIPPDYPQCWVVIVTQP</sequence>